<dbReference type="EMBL" id="JAAKFY010000013">
    <property type="protein sequence ID" value="KAF3847849.1"/>
    <property type="molecule type" value="Genomic_DNA"/>
</dbReference>
<gene>
    <name evidence="2" type="ORF">F7725_020877</name>
</gene>
<dbReference type="OrthoDB" id="8949181at2759"/>
<reference evidence="2 3" key="1">
    <citation type="submission" date="2020-03" db="EMBL/GenBank/DDBJ databases">
        <title>Dissostichus mawsoni Genome sequencing and assembly.</title>
        <authorList>
            <person name="Park H."/>
        </authorList>
    </citation>
    <scope>NUCLEOTIDE SEQUENCE [LARGE SCALE GENOMIC DNA]</scope>
    <source>
        <strain evidence="2">DM0001</strain>
        <tissue evidence="2">Muscle</tissue>
    </source>
</reference>
<dbReference type="InterPro" id="IPR022242">
    <property type="entry name" value="TNP-like_C"/>
</dbReference>
<protein>
    <recommendedName>
        <fullName evidence="1">Transposable element P transposase-like C-terminal domain-containing protein</fullName>
    </recommendedName>
</protein>
<dbReference type="Proteomes" id="UP000518266">
    <property type="component" value="Unassembled WGS sequence"/>
</dbReference>
<dbReference type="AlphaFoldDB" id="A0A7J5YGE1"/>
<name>A0A7J5YGE1_DISMA</name>
<evidence type="ECO:0000259" key="1">
    <source>
        <dbReference type="Pfam" id="PF12596"/>
    </source>
</evidence>
<evidence type="ECO:0000313" key="2">
    <source>
        <dbReference type="EMBL" id="KAF3847849.1"/>
    </source>
</evidence>
<evidence type="ECO:0000313" key="3">
    <source>
        <dbReference type="Proteomes" id="UP000518266"/>
    </source>
</evidence>
<accession>A0A7J5YGE1</accession>
<dbReference type="Pfam" id="PF12596">
    <property type="entry name" value="Tnp_P_element_C"/>
    <property type="match status" value="1"/>
</dbReference>
<sequence length="216" mass="23860">MRPLKRNSEMKYPSCSLRLNNKNIFDLPDLQKTLCAARKKLRLKAQQTRRLKARVSSLAGVIKYFRRNSLFQPVEEIVTEDDTLANLPDVHHLSEYKEAAISYIAGFIVKKIEQKVTYMPCSYALTSADSVHPFVTLKNRGGLQKPPPGITSVFAFNIPITISIGVCYNIAILFGICYNITTLFGIHIPAAPPATSSHLPGLSCSSSPLSVLLVPA</sequence>
<comment type="caution">
    <text evidence="2">The sequence shown here is derived from an EMBL/GenBank/DDBJ whole genome shotgun (WGS) entry which is preliminary data.</text>
</comment>
<proteinExistence type="predicted"/>
<organism evidence="2 3">
    <name type="scientific">Dissostichus mawsoni</name>
    <name type="common">Antarctic cod</name>
    <dbReference type="NCBI Taxonomy" id="36200"/>
    <lineage>
        <taxon>Eukaryota</taxon>
        <taxon>Metazoa</taxon>
        <taxon>Chordata</taxon>
        <taxon>Craniata</taxon>
        <taxon>Vertebrata</taxon>
        <taxon>Euteleostomi</taxon>
        <taxon>Actinopterygii</taxon>
        <taxon>Neopterygii</taxon>
        <taxon>Teleostei</taxon>
        <taxon>Neoteleostei</taxon>
        <taxon>Acanthomorphata</taxon>
        <taxon>Eupercaria</taxon>
        <taxon>Perciformes</taxon>
        <taxon>Notothenioidei</taxon>
        <taxon>Nototheniidae</taxon>
        <taxon>Dissostichus</taxon>
    </lineage>
</organism>
<feature type="domain" description="Transposable element P transposase-like C-terminal" evidence="1">
    <location>
        <begin position="76"/>
        <end position="121"/>
    </location>
</feature>
<keyword evidence="3" id="KW-1185">Reference proteome</keyword>